<reference evidence="2" key="1">
    <citation type="submission" date="2022-12" db="EMBL/GenBank/DDBJ databases">
        <authorList>
            <person name="Petersen C."/>
        </authorList>
    </citation>
    <scope>NUCLEOTIDE SEQUENCE</scope>
    <source>
        <strain evidence="2">IBT 3081</strain>
    </source>
</reference>
<feature type="region of interest" description="Disordered" evidence="1">
    <location>
        <begin position="1"/>
        <end position="26"/>
    </location>
</feature>
<dbReference type="EMBL" id="JAPZBT010000002">
    <property type="protein sequence ID" value="KAJ5374908.1"/>
    <property type="molecule type" value="Genomic_DNA"/>
</dbReference>
<evidence type="ECO:0000256" key="1">
    <source>
        <dbReference type="SAM" id="MobiDB-lite"/>
    </source>
</evidence>
<evidence type="ECO:0000313" key="3">
    <source>
        <dbReference type="Proteomes" id="UP001147752"/>
    </source>
</evidence>
<protein>
    <submittedName>
        <fullName evidence="2">Uncharacterized protein</fullName>
    </submittedName>
</protein>
<accession>A0A9W9SEX4</accession>
<dbReference type="Proteomes" id="UP001147752">
    <property type="component" value="Unassembled WGS sequence"/>
</dbReference>
<gene>
    <name evidence="2" type="ORF">N7517_006914</name>
</gene>
<name>A0A9W9SEX4_9EURO</name>
<keyword evidence="3" id="KW-1185">Reference proteome</keyword>
<organism evidence="2 3">
    <name type="scientific">Penicillium concentricum</name>
    <dbReference type="NCBI Taxonomy" id="293559"/>
    <lineage>
        <taxon>Eukaryota</taxon>
        <taxon>Fungi</taxon>
        <taxon>Dikarya</taxon>
        <taxon>Ascomycota</taxon>
        <taxon>Pezizomycotina</taxon>
        <taxon>Eurotiomycetes</taxon>
        <taxon>Eurotiomycetidae</taxon>
        <taxon>Eurotiales</taxon>
        <taxon>Aspergillaceae</taxon>
        <taxon>Penicillium</taxon>
    </lineage>
</organism>
<dbReference type="OrthoDB" id="4506167at2759"/>
<comment type="caution">
    <text evidence="2">The sequence shown here is derived from an EMBL/GenBank/DDBJ whole genome shotgun (WGS) entry which is preliminary data.</text>
</comment>
<dbReference type="AlphaFoldDB" id="A0A9W9SEX4"/>
<reference evidence="2" key="2">
    <citation type="journal article" date="2023" name="IMA Fungus">
        <title>Comparative genomic study of the Penicillium genus elucidates a diverse pangenome and 15 lateral gene transfer events.</title>
        <authorList>
            <person name="Petersen C."/>
            <person name="Sorensen T."/>
            <person name="Nielsen M.R."/>
            <person name="Sondergaard T.E."/>
            <person name="Sorensen J.L."/>
            <person name="Fitzpatrick D.A."/>
            <person name="Frisvad J.C."/>
            <person name="Nielsen K.L."/>
        </authorList>
    </citation>
    <scope>NUCLEOTIDE SEQUENCE</scope>
    <source>
        <strain evidence="2">IBT 3081</strain>
    </source>
</reference>
<dbReference type="RefSeq" id="XP_056580894.1">
    <property type="nucleotide sequence ID" value="XM_056724644.1"/>
</dbReference>
<proteinExistence type="predicted"/>
<dbReference type="GeneID" id="81463827"/>
<feature type="compositionally biased region" description="Basic and acidic residues" evidence="1">
    <location>
        <begin position="1"/>
        <end position="14"/>
    </location>
</feature>
<sequence length="99" mass="10548">MVEADDHHGGENKGGRRVTQSADPRQLLLQAPGQAGQLMKKEFASIGGSVSPMTLCNEACASTGAKSRSPKIGIIKVFPGRKLSEIKLKRTDTTLDLSQ</sequence>
<evidence type="ECO:0000313" key="2">
    <source>
        <dbReference type="EMBL" id="KAJ5374908.1"/>
    </source>
</evidence>